<comment type="caution">
    <text evidence="5">The sequence shown here is derived from an EMBL/GenBank/DDBJ whole genome shotgun (WGS) entry which is preliminary data.</text>
</comment>
<dbReference type="InterPro" id="IPR036318">
    <property type="entry name" value="FAD-bd_PCMH-like_sf"/>
</dbReference>
<dbReference type="InterPro" id="IPR051312">
    <property type="entry name" value="Diverse_Substr_Oxidored"/>
</dbReference>
<dbReference type="PANTHER" id="PTHR42659:SF2">
    <property type="entry name" value="XANTHINE DEHYDROGENASE SUBUNIT C-RELATED"/>
    <property type="match status" value="1"/>
</dbReference>
<keyword evidence="2" id="KW-0274">FAD</keyword>
<dbReference type="RefSeq" id="WP_132877220.1">
    <property type="nucleotide sequence ID" value="NZ_SLXQ01000004.1"/>
</dbReference>
<dbReference type="InterPro" id="IPR016166">
    <property type="entry name" value="FAD-bd_PCMH"/>
</dbReference>
<evidence type="ECO:0000256" key="1">
    <source>
        <dbReference type="ARBA" id="ARBA00022630"/>
    </source>
</evidence>
<evidence type="ECO:0000256" key="2">
    <source>
        <dbReference type="ARBA" id="ARBA00022827"/>
    </source>
</evidence>
<organism evidence="5 6">
    <name type="scientific">Tamaricihabitans halophyticus</name>
    <dbReference type="NCBI Taxonomy" id="1262583"/>
    <lineage>
        <taxon>Bacteria</taxon>
        <taxon>Bacillati</taxon>
        <taxon>Actinomycetota</taxon>
        <taxon>Actinomycetes</taxon>
        <taxon>Pseudonocardiales</taxon>
        <taxon>Pseudonocardiaceae</taxon>
        <taxon>Tamaricihabitans</taxon>
    </lineage>
</organism>
<gene>
    <name evidence="5" type="ORF">EV191_10458</name>
</gene>
<dbReference type="PROSITE" id="PS51387">
    <property type="entry name" value="FAD_PCMH"/>
    <property type="match status" value="1"/>
</dbReference>
<dbReference type="AlphaFoldDB" id="A0A4R2R1Z5"/>
<dbReference type="Gene3D" id="3.30.465.10">
    <property type="match status" value="1"/>
</dbReference>
<dbReference type="EMBL" id="SLXQ01000004">
    <property type="protein sequence ID" value="TCP53491.1"/>
    <property type="molecule type" value="Genomic_DNA"/>
</dbReference>
<dbReference type="Proteomes" id="UP000294911">
    <property type="component" value="Unassembled WGS sequence"/>
</dbReference>
<dbReference type="PANTHER" id="PTHR42659">
    <property type="entry name" value="XANTHINE DEHYDROGENASE SUBUNIT C-RELATED"/>
    <property type="match status" value="1"/>
</dbReference>
<keyword evidence="3" id="KW-0560">Oxidoreductase</keyword>
<accession>A0A4R2R1Z5</accession>
<feature type="domain" description="FAD-binding PCMH-type" evidence="4">
    <location>
        <begin position="1"/>
        <end position="175"/>
    </location>
</feature>
<dbReference type="InterPro" id="IPR005107">
    <property type="entry name" value="CO_DH_flav_C"/>
</dbReference>
<evidence type="ECO:0000313" key="6">
    <source>
        <dbReference type="Proteomes" id="UP000294911"/>
    </source>
</evidence>
<evidence type="ECO:0000313" key="5">
    <source>
        <dbReference type="EMBL" id="TCP53491.1"/>
    </source>
</evidence>
<keyword evidence="6" id="KW-1185">Reference proteome</keyword>
<reference evidence="5 6" key="1">
    <citation type="submission" date="2019-03" db="EMBL/GenBank/DDBJ databases">
        <title>Genomic Encyclopedia of Type Strains, Phase IV (KMG-IV): sequencing the most valuable type-strain genomes for metagenomic binning, comparative biology and taxonomic classification.</title>
        <authorList>
            <person name="Goeker M."/>
        </authorList>
    </citation>
    <scope>NUCLEOTIDE SEQUENCE [LARGE SCALE GENOMIC DNA]</scope>
    <source>
        <strain evidence="5 6">DSM 45765</strain>
    </source>
</reference>
<dbReference type="Pfam" id="PF00941">
    <property type="entry name" value="FAD_binding_5"/>
    <property type="match status" value="1"/>
</dbReference>
<dbReference type="GO" id="GO:0071949">
    <property type="term" value="F:FAD binding"/>
    <property type="evidence" value="ECO:0007669"/>
    <property type="project" value="InterPro"/>
</dbReference>
<dbReference type="SUPFAM" id="SSF56176">
    <property type="entry name" value="FAD-binding/transporter-associated domain-like"/>
    <property type="match status" value="1"/>
</dbReference>
<name>A0A4R2R1Z5_9PSEU</name>
<dbReference type="SMART" id="SM01092">
    <property type="entry name" value="CO_deh_flav_C"/>
    <property type="match status" value="1"/>
</dbReference>
<dbReference type="InterPro" id="IPR002346">
    <property type="entry name" value="Mopterin_DH_FAD-bd"/>
</dbReference>
<dbReference type="InterPro" id="IPR016169">
    <property type="entry name" value="FAD-bd_PCMH_sub2"/>
</dbReference>
<dbReference type="GO" id="GO:0016491">
    <property type="term" value="F:oxidoreductase activity"/>
    <property type="evidence" value="ECO:0007669"/>
    <property type="project" value="UniProtKB-KW"/>
</dbReference>
<sequence length="296" mass="31762">MTGAFEYQLADSWEEAVELHRIWGEDGKILAGGQSLVPMLNLRLVQPAGLIDINPIGAVEPRVADDRLVLSALTRHQDLLRSPLVREHCPILAEGAAQIGNVRVRARGTVGGSMCHADPSGEIPCMVLALDGQLIAHSPRGQRVIDAERFLRSYLTTDLAEDELLTEIRLPIRKHGQGWAFLETVRRYSDFATVEVAATATLSSDAHTVTALRVVVGGVADRPLILSDELLSAAVGGTGRDDELRAVGAAAAATVSPESDVHASADYRRRLTEVLTYRALGKAIERGRAESKGAGV</sequence>
<dbReference type="OrthoDB" id="9793944at2"/>
<evidence type="ECO:0000256" key="3">
    <source>
        <dbReference type="ARBA" id="ARBA00023002"/>
    </source>
</evidence>
<dbReference type="Gene3D" id="3.30.390.50">
    <property type="entry name" value="CO dehydrogenase flavoprotein, C-terminal domain"/>
    <property type="match status" value="1"/>
</dbReference>
<dbReference type="InterPro" id="IPR016167">
    <property type="entry name" value="FAD-bd_PCMH_sub1"/>
</dbReference>
<protein>
    <submittedName>
        <fullName evidence="5">Carbon-monoxide dehydrogenase medium subunit/2-furoyl-CoA dehydrogenase FAD binding subunit</fullName>
    </submittedName>
</protein>
<dbReference type="Gene3D" id="3.30.43.10">
    <property type="entry name" value="Uridine Diphospho-n-acetylenolpyruvylglucosamine Reductase, domain 2"/>
    <property type="match status" value="1"/>
</dbReference>
<dbReference type="Pfam" id="PF03450">
    <property type="entry name" value="CO_deh_flav_C"/>
    <property type="match status" value="1"/>
</dbReference>
<proteinExistence type="predicted"/>
<dbReference type="SUPFAM" id="SSF55447">
    <property type="entry name" value="CO dehydrogenase flavoprotein C-terminal domain-like"/>
    <property type="match status" value="1"/>
</dbReference>
<dbReference type="InterPro" id="IPR036683">
    <property type="entry name" value="CO_DH_flav_C_dom_sf"/>
</dbReference>
<evidence type="ECO:0000259" key="4">
    <source>
        <dbReference type="PROSITE" id="PS51387"/>
    </source>
</evidence>
<keyword evidence="1" id="KW-0285">Flavoprotein</keyword>